<dbReference type="AlphaFoldDB" id="C9PMA6"/>
<gene>
    <name evidence="2" type="ORF">HMPREF0621_0130</name>
</gene>
<name>C9PMA6_9PAST</name>
<comment type="caution">
    <text evidence="2">The sequence shown here is derived from an EMBL/GenBank/DDBJ whole genome shotgun (WGS) entry which is preliminary data.</text>
</comment>
<keyword evidence="3" id="KW-1185">Reference proteome</keyword>
<dbReference type="GO" id="GO:0016740">
    <property type="term" value="F:transferase activity"/>
    <property type="evidence" value="ECO:0007669"/>
    <property type="project" value="UniProtKB-KW"/>
</dbReference>
<dbReference type="OrthoDB" id="9816113at2"/>
<dbReference type="Pfam" id="PF01755">
    <property type="entry name" value="Glyco_transf_25"/>
    <property type="match status" value="1"/>
</dbReference>
<reference evidence="2 3" key="1">
    <citation type="submission" date="2009-10" db="EMBL/GenBank/DDBJ databases">
        <authorList>
            <person name="Muzny D."/>
            <person name="Qin X."/>
            <person name="Deng J."/>
            <person name="Jiang H."/>
            <person name="Liu Y."/>
            <person name="Qu J."/>
            <person name="Song X.-Z."/>
            <person name="Zhang L."/>
            <person name="Thornton R."/>
            <person name="Coyle M."/>
            <person name="Francisco L."/>
            <person name="Jackson L."/>
            <person name="Javaid M."/>
            <person name="Korchina V."/>
            <person name="Kovar C."/>
            <person name="Mata R."/>
            <person name="Mathew T."/>
            <person name="Ngo R."/>
            <person name="Nguyen L."/>
            <person name="Nguyen N."/>
            <person name="Okwuonu G."/>
            <person name="Ongeri F."/>
            <person name="Pham C."/>
            <person name="Simmons D."/>
            <person name="Wilczek-Boney K."/>
            <person name="Hale W."/>
            <person name="Jakkamsetti A."/>
            <person name="Pham P."/>
            <person name="Ruth R."/>
            <person name="San Lucas F."/>
            <person name="Warren J."/>
            <person name="Zhang J."/>
            <person name="Zhao Z."/>
            <person name="Zhou C."/>
            <person name="Zhu D."/>
            <person name="Lee S."/>
            <person name="Bess C."/>
            <person name="Blankenburg K."/>
            <person name="Forbes L."/>
            <person name="Fu Q."/>
            <person name="Gubbala S."/>
            <person name="Hirani K."/>
            <person name="Jayaseelan J.C."/>
            <person name="Lara F."/>
            <person name="Munidasa M."/>
            <person name="Palculict T."/>
            <person name="Patil S."/>
            <person name="Pu L.-L."/>
            <person name="Saada N."/>
            <person name="Tang L."/>
            <person name="Weissenberger G."/>
            <person name="Zhu Y."/>
            <person name="Hemphill L."/>
            <person name="Shang Y."/>
            <person name="Youmans B."/>
            <person name="Ayvaz T."/>
            <person name="Ross M."/>
            <person name="Santibanez J."/>
            <person name="Aqrawi P."/>
            <person name="Gross S."/>
            <person name="Joshi V."/>
            <person name="Fowler G."/>
            <person name="Nazareth L."/>
            <person name="Reid J."/>
            <person name="Worley K."/>
            <person name="Petrosino J."/>
            <person name="Highlander S."/>
            <person name="Gibbs R."/>
        </authorList>
    </citation>
    <scope>NUCLEOTIDE SEQUENCE [LARGE SCALE GENOMIC DNA]</scope>
    <source>
        <strain evidence="2 3">ATCC 43325</strain>
    </source>
</reference>
<evidence type="ECO:0000313" key="2">
    <source>
        <dbReference type="EMBL" id="EEX51326.1"/>
    </source>
</evidence>
<evidence type="ECO:0000313" key="3">
    <source>
        <dbReference type="Proteomes" id="UP000005519"/>
    </source>
</evidence>
<evidence type="ECO:0000259" key="1">
    <source>
        <dbReference type="Pfam" id="PF01755"/>
    </source>
</evidence>
<protein>
    <submittedName>
        <fullName evidence="2">LPS glycosyltransferase</fullName>
    </submittedName>
</protein>
<sequence length="222" mass="25397">MEQMPPIFVISLKGSPRRDVISQRLNGLNLNFRFIDGINGKELTQDELNKVDYEFYLKRFNSRKPLTIGEVGCALSHLSIYEMIVQNKIEKAIILEDDAIVSQVFESLVKDSIRKSPDNTEIIFYDHGKAKSYCWRKTISENYRLVHYRRPSKNSKRVIICATAYLITLSGAQKLLKVAYPLRMPADYLTGALQLTKLKAYGVEPPCVFKGTISEIDAMEPR</sequence>
<dbReference type="CDD" id="cd06532">
    <property type="entry name" value="Glyco_transf_25"/>
    <property type="match status" value="1"/>
</dbReference>
<dbReference type="STRING" id="667128.HMPREF0621_0130"/>
<dbReference type="Proteomes" id="UP000005519">
    <property type="component" value="Unassembled WGS sequence"/>
</dbReference>
<feature type="domain" description="Glycosyl transferase family 25" evidence="1">
    <location>
        <begin position="4"/>
        <end position="190"/>
    </location>
</feature>
<accession>C9PMA6</accession>
<dbReference type="EMBL" id="ACZR01000001">
    <property type="protein sequence ID" value="EEX51326.1"/>
    <property type="molecule type" value="Genomic_DNA"/>
</dbReference>
<dbReference type="HOGENOM" id="CLU_071269_3_0_6"/>
<proteinExistence type="predicted"/>
<dbReference type="InterPro" id="IPR002654">
    <property type="entry name" value="Glyco_trans_25"/>
</dbReference>
<organism evidence="2 3">
    <name type="scientific">Pasteurella dagmatis ATCC 43325</name>
    <dbReference type="NCBI Taxonomy" id="667128"/>
    <lineage>
        <taxon>Bacteria</taxon>
        <taxon>Pseudomonadati</taxon>
        <taxon>Pseudomonadota</taxon>
        <taxon>Gammaproteobacteria</taxon>
        <taxon>Pasteurellales</taxon>
        <taxon>Pasteurellaceae</taxon>
        <taxon>Pasteurella</taxon>
    </lineage>
</organism>
<keyword evidence="2" id="KW-0808">Transferase</keyword>
<dbReference type="RefSeq" id="WP_005765032.1">
    <property type="nucleotide sequence ID" value="NZ_GG704815.1"/>
</dbReference>